<gene>
    <name evidence="1" type="ORF">BJ138DRAFT_1160122</name>
</gene>
<accession>A0ACB8A2J2</accession>
<evidence type="ECO:0000313" key="2">
    <source>
        <dbReference type="Proteomes" id="UP000790377"/>
    </source>
</evidence>
<protein>
    <submittedName>
        <fullName evidence="1">Uncharacterized protein</fullName>
    </submittedName>
</protein>
<dbReference type="Proteomes" id="UP000790377">
    <property type="component" value="Unassembled WGS sequence"/>
</dbReference>
<dbReference type="EMBL" id="MU267904">
    <property type="protein sequence ID" value="KAH7907441.1"/>
    <property type="molecule type" value="Genomic_DNA"/>
</dbReference>
<evidence type="ECO:0000313" key="1">
    <source>
        <dbReference type="EMBL" id="KAH7907441.1"/>
    </source>
</evidence>
<name>A0ACB8A2J2_9AGAM</name>
<reference evidence="1" key="1">
    <citation type="journal article" date="2021" name="New Phytol.">
        <title>Evolutionary innovations through gain and loss of genes in the ectomycorrhizal Boletales.</title>
        <authorList>
            <person name="Wu G."/>
            <person name="Miyauchi S."/>
            <person name="Morin E."/>
            <person name="Kuo A."/>
            <person name="Drula E."/>
            <person name="Varga T."/>
            <person name="Kohler A."/>
            <person name="Feng B."/>
            <person name="Cao Y."/>
            <person name="Lipzen A."/>
            <person name="Daum C."/>
            <person name="Hundley H."/>
            <person name="Pangilinan J."/>
            <person name="Johnson J."/>
            <person name="Barry K."/>
            <person name="LaButti K."/>
            <person name="Ng V."/>
            <person name="Ahrendt S."/>
            <person name="Min B."/>
            <person name="Choi I.G."/>
            <person name="Park H."/>
            <person name="Plett J.M."/>
            <person name="Magnuson J."/>
            <person name="Spatafora J.W."/>
            <person name="Nagy L.G."/>
            <person name="Henrissat B."/>
            <person name="Grigoriev I.V."/>
            <person name="Yang Z.L."/>
            <person name="Xu J."/>
            <person name="Martin F.M."/>
        </authorList>
    </citation>
    <scope>NUCLEOTIDE SEQUENCE</scope>
    <source>
        <strain evidence="1">ATCC 28755</strain>
    </source>
</reference>
<keyword evidence="2" id="KW-1185">Reference proteome</keyword>
<comment type="caution">
    <text evidence="1">The sequence shown here is derived from an EMBL/GenBank/DDBJ whole genome shotgun (WGS) entry which is preliminary data.</text>
</comment>
<sequence length="266" mass="28080">MTSVPKGTAIVTGAAQGLGRAISLRLADDGYDVAVNDITSNTENLKTLVTEITARGRRSSAIFADVTNEDEVKEMVGSVVKQFGGLDVMVANAGIIRVGTLLETTTADFEANFAVSVRGTFLCYKYAAEQMVAQGRGGRLIGASSVAGKQGHPNQIAYCSAKFAVRGLTQCAALELGRYGITVNSYAPGAMVTPMLESIRVMNDNRGSDSGQFYDGDYYKRMADRSSVGYLGKADDVASVVSYLVSKEAHFITGQSISVDGGVHLS</sequence>
<organism evidence="1 2">
    <name type="scientific">Hygrophoropsis aurantiaca</name>
    <dbReference type="NCBI Taxonomy" id="72124"/>
    <lineage>
        <taxon>Eukaryota</taxon>
        <taxon>Fungi</taxon>
        <taxon>Dikarya</taxon>
        <taxon>Basidiomycota</taxon>
        <taxon>Agaricomycotina</taxon>
        <taxon>Agaricomycetes</taxon>
        <taxon>Agaricomycetidae</taxon>
        <taxon>Boletales</taxon>
        <taxon>Coniophorineae</taxon>
        <taxon>Hygrophoropsidaceae</taxon>
        <taxon>Hygrophoropsis</taxon>
    </lineage>
</organism>
<proteinExistence type="predicted"/>